<keyword evidence="11" id="KW-0865">Zymogen</keyword>
<evidence type="ECO:0000256" key="2">
    <source>
        <dbReference type="ARBA" id="ARBA00004613"/>
    </source>
</evidence>
<evidence type="ECO:0000256" key="8">
    <source>
        <dbReference type="ARBA" id="ARBA00022801"/>
    </source>
</evidence>
<dbReference type="PANTHER" id="PTHR33478:SF1">
    <property type="entry name" value="EXTRACELLULAR METALLOPROTEINASE MEP"/>
    <property type="match status" value="1"/>
</dbReference>
<evidence type="ECO:0000256" key="9">
    <source>
        <dbReference type="ARBA" id="ARBA00022833"/>
    </source>
</evidence>
<comment type="cofactor">
    <cofactor evidence="1">
        <name>Zn(2+)</name>
        <dbReference type="ChEBI" id="CHEBI:29105"/>
    </cofactor>
</comment>
<dbReference type="GO" id="GO:0006508">
    <property type="term" value="P:proteolysis"/>
    <property type="evidence" value="ECO:0007669"/>
    <property type="project" value="UniProtKB-KW"/>
</dbReference>
<keyword evidence="8" id="KW-0378">Hydrolase</keyword>
<keyword evidence="9" id="KW-0862">Zinc</keyword>
<dbReference type="Pfam" id="PF02128">
    <property type="entry name" value="Peptidase_M36"/>
    <property type="match status" value="1"/>
</dbReference>
<dbReference type="SUPFAM" id="SSF52025">
    <property type="entry name" value="PA domain"/>
    <property type="match status" value="1"/>
</dbReference>
<dbReference type="Gene3D" id="3.50.30.30">
    <property type="match status" value="1"/>
</dbReference>
<dbReference type="CDD" id="cd09596">
    <property type="entry name" value="M36"/>
    <property type="match status" value="1"/>
</dbReference>
<dbReference type="InterPro" id="IPR003137">
    <property type="entry name" value="PA_domain"/>
</dbReference>
<protein>
    <submittedName>
        <fullName evidence="15">Por secretion system C-terminal sorting domain-containing protein</fullName>
    </submittedName>
</protein>
<feature type="chain" id="PRO_5013046763" evidence="12">
    <location>
        <begin position="26"/>
        <end position="895"/>
    </location>
</feature>
<gene>
    <name evidence="15" type="ORF">SAMN05660477_01785</name>
</gene>
<dbReference type="PANTHER" id="PTHR33478">
    <property type="entry name" value="EXTRACELLULAR METALLOPROTEINASE MEP"/>
    <property type="match status" value="1"/>
</dbReference>
<comment type="subcellular location">
    <subcellularLocation>
        <location evidence="2">Secreted</location>
    </subcellularLocation>
</comment>
<feature type="signal peptide" evidence="12">
    <location>
        <begin position="1"/>
        <end position="25"/>
    </location>
</feature>
<dbReference type="Gene3D" id="3.10.170.10">
    <property type="match status" value="1"/>
</dbReference>
<sequence>MKRNQLKAFLILPAVFAFIFGNAQSYEDQISQYLKSDKKMAAVPTAINDFKIRNIDNSQSMNADVVVVQQKINGIPVFAKSATFLIKDKKIVSATNGFATSVTSTSNIASNKASLSAESAFAIAANRLKIKNQADYKFAKNNYDKKGLLKINSVGDVTDELVYFIKGTEARLAHQIRFTEKGTSNSWLTLVDAQNSEILFQYNTTVKDHFHDSESFLAQNYNSENAKKTFAFPQNKTATTSLLKSSAAKYNVFKLPVESPSFGNRTIVDEPFNQTYAPLGWNNTGDADLTDLHDFTVGNNVTSYSDPDNTDQLVDPAQLAYGGTERNFDFPYDGSLPAYTFRDAALTNLFYINNMVHDVSYQFGFTESARNFQYNNLGKGGEEKDFILAQGQDGGGLDNANFAPYPEGTPGVMQMYLWTPPYYSGVHVNAPSDLADFATDTKFPMTITSWPENGVTGDLVVAQPEDACTELTNNVTGKIVLVKRGTCTFTDKSLYVLAGGAAGALFYNANPADAVVSYAPTFYEEPVYSALINNESGLKLKQKLDQNIPVNININKDYTTITQPDGSLDNAIVSHEYTHGISNRLTGLGDGTCLNAGYSNEQMGEGWSDYMALMLTLRPTDNATIPRGIGTYALSEPTTGAGIRPAKYSPDFSINNFTYGKTNGMEVPAAMFGVNIGTVPDVHSIGFVWATMLWDLTWKMVDKYGYNSDVTADANSGTAKTLQLVMDGMKLQQCNPSFINGRDAIIEADQQINNGANKCLIWDVFANRGLGVNASPGGLNGNWYQLDEPNPELYDQVEDFEVPQECKLATNETASKTDTSIYPNPAKDQIFINTKNAKGNLIVKIYNMVGNLVSESKIASGSNQSINTSKLTNGVYVVKVEGFGIDQSQKLIIRK</sequence>
<organism evidence="15 16">
    <name type="scientific">Soonwooa buanensis</name>
    <dbReference type="NCBI Taxonomy" id="619805"/>
    <lineage>
        <taxon>Bacteria</taxon>
        <taxon>Pseudomonadati</taxon>
        <taxon>Bacteroidota</taxon>
        <taxon>Flavobacteriia</taxon>
        <taxon>Flavobacteriales</taxon>
        <taxon>Weeksellaceae</taxon>
        <taxon>Chryseobacterium group</taxon>
        <taxon>Soonwooa</taxon>
    </lineage>
</organism>
<evidence type="ECO:0000313" key="15">
    <source>
        <dbReference type="EMBL" id="SKB90955.1"/>
    </source>
</evidence>
<name>A0A1T5F431_9FLAO</name>
<dbReference type="InterPro" id="IPR046450">
    <property type="entry name" value="PA_dom_sf"/>
</dbReference>
<dbReference type="AlphaFoldDB" id="A0A1T5F431"/>
<dbReference type="SUPFAM" id="SSF55486">
    <property type="entry name" value="Metalloproteases ('zincins'), catalytic domain"/>
    <property type="match status" value="1"/>
</dbReference>
<evidence type="ECO:0000256" key="4">
    <source>
        <dbReference type="ARBA" id="ARBA00022525"/>
    </source>
</evidence>
<evidence type="ECO:0000256" key="5">
    <source>
        <dbReference type="ARBA" id="ARBA00022670"/>
    </source>
</evidence>
<keyword evidence="10" id="KW-0482">Metalloprotease</keyword>
<evidence type="ECO:0000256" key="12">
    <source>
        <dbReference type="SAM" id="SignalP"/>
    </source>
</evidence>
<reference evidence="15 16" key="1">
    <citation type="submission" date="2017-02" db="EMBL/GenBank/DDBJ databases">
        <authorList>
            <person name="Peterson S.W."/>
        </authorList>
    </citation>
    <scope>NUCLEOTIDE SEQUENCE [LARGE SCALE GENOMIC DNA]</scope>
    <source>
        <strain evidence="15 16">DSM 22323</strain>
    </source>
</reference>
<evidence type="ECO:0000256" key="6">
    <source>
        <dbReference type="ARBA" id="ARBA00022723"/>
    </source>
</evidence>
<evidence type="ECO:0000259" key="14">
    <source>
        <dbReference type="Pfam" id="PF18962"/>
    </source>
</evidence>
<keyword evidence="5" id="KW-0645">Protease</keyword>
<keyword evidence="6" id="KW-0479">Metal-binding</keyword>
<dbReference type="InterPro" id="IPR027268">
    <property type="entry name" value="Peptidase_M4/M1_CTD_sf"/>
</dbReference>
<keyword evidence="7 12" id="KW-0732">Signal</keyword>
<dbReference type="InterPro" id="IPR001842">
    <property type="entry name" value="Peptidase_M36"/>
</dbReference>
<keyword evidence="4" id="KW-0964">Secreted</keyword>
<evidence type="ECO:0000256" key="7">
    <source>
        <dbReference type="ARBA" id="ARBA00022729"/>
    </source>
</evidence>
<dbReference type="Proteomes" id="UP000191112">
    <property type="component" value="Unassembled WGS sequence"/>
</dbReference>
<dbReference type="GO" id="GO:0004222">
    <property type="term" value="F:metalloendopeptidase activity"/>
    <property type="evidence" value="ECO:0007669"/>
    <property type="project" value="InterPro"/>
</dbReference>
<dbReference type="STRING" id="619805.SAMN05660477_01785"/>
<feature type="domain" description="PA" evidence="13">
    <location>
        <begin position="455"/>
        <end position="539"/>
    </location>
</feature>
<feature type="domain" description="Secretion system C-terminal sorting" evidence="14">
    <location>
        <begin position="821"/>
        <end position="893"/>
    </location>
</feature>
<evidence type="ECO:0000259" key="13">
    <source>
        <dbReference type="Pfam" id="PF02225"/>
    </source>
</evidence>
<comment type="similarity">
    <text evidence="3">Belongs to the peptidase M36 family.</text>
</comment>
<proteinExistence type="inferred from homology"/>
<evidence type="ECO:0000256" key="3">
    <source>
        <dbReference type="ARBA" id="ARBA00006006"/>
    </source>
</evidence>
<dbReference type="EMBL" id="FUYZ01000005">
    <property type="protein sequence ID" value="SKB90955.1"/>
    <property type="molecule type" value="Genomic_DNA"/>
</dbReference>
<dbReference type="Pfam" id="PF18962">
    <property type="entry name" value="Por_Secre_tail"/>
    <property type="match status" value="1"/>
</dbReference>
<dbReference type="GO" id="GO:0008270">
    <property type="term" value="F:zinc ion binding"/>
    <property type="evidence" value="ECO:0007669"/>
    <property type="project" value="InterPro"/>
</dbReference>
<dbReference type="OrthoDB" id="5377264at2"/>
<dbReference type="InterPro" id="IPR026444">
    <property type="entry name" value="Secre_tail"/>
</dbReference>
<dbReference type="NCBIfam" id="NF038113">
    <property type="entry name" value="T9SSA_dep_M36"/>
    <property type="match status" value="1"/>
</dbReference>
<dbReference type="Pfam" id="PF02225">
    <property type="entry name" value="PA"/>
    <property type="match status" value="1"/>
</dbReference>
<keyword evidence="16" id="KW-1185">Reference proteome</keyword>
<dbReference type="Gene3D" id="2.60.120.380">
    <property type="match status" value="1"/>
</dbReference>
<accession>A0A1T5F431</accession>
<evidence type="ECO:0000313" key="16">
    <source>
        <dbReference type="Proteomes" id="UP000191112"/>
    </source>
</evidence>
<evidence type="ECO:0000256" key="11">
    <source>
        <dbReference type="ARBA" id="ARBA00023145"/>
    </source>
</evidence>
<dbReference type="InterPro" id="IPR050371">
    <property type="entry name" value="Fungal_virulence_M36"/>
</dbReference>
<dbReference type="Gene3D" id="1.10.390.10">
    <property type="entry name" value="Neutral Protease Domain 2"/>
    <property type="match status" value="1"/>
</dbReference>
<dbReference type="RefSeq" id="WP_079667034.1">
    <property type="nucleotide sequence ID" value="NZ_FUYZ01000005.1"/>
</dbReference>
<dbReference type="GO" id="GO:0005615">
    <property type="term" value="C:extracellular space"/>
    <property type="evidence" value="ECO:0007669"/>
    <property type="project" value="InterPro"/>
</dbReference>
<evidence type="ECO:0000256" key="10">
    <source>
        <dbReference type="ARBA" id="ARBA00023049"/>
    </source>
</evidence>
<dbReference type="NCBIfam" id="TIGR04183">
    <property type="entry name" value="Por_Secre_tail"/>
    <property type="match status" value="1"/>
</dbReference>
<evidence type="ECO:0000256" key="1">
    <source>
        <dbReference type="ARBA" id="ARBA00001947"/>
    </source>
</evidence>